<evidence type="ECO:0000313" key="1">
    <source>
        <dbReference type="EMBL" id="KPL85827.1"/>
    </source>
</evidence>
<dbReference type="EMBL" id="LGKP01000022">
    <property type="protein sequence ID" value="KPL85827.1"/>
    <property type="molecule type" value="Genomic_DNA"/>
</dbReference>
<protein>
    <submittedName>
        <fullName evidence="1">Uncharacterized protein</fullName>
    </submittedName>
</protein>
<gene>
    <name evidence="1" type="ORF">SE18_12900</name>
</gene>
<sequence length="90" mass="10786">MTIESYNYHEQSIPQSANYLKFKFIYNNGTIIEAGISGMLFNPTYCIAIEQKLYQYCQQYNIKLRKQFYKHTGRNQFSFEREEFLIGSED</sequence>
<keyword evidence="2" id="KW-1185">Reference proteome</keyword>
<evidence type="ECO:0000313" key="2">
    <source>
        <dbReference type="Proteomes" id="UP000050277"/>
    </source>
</evidence>
<dbReference type="AlphaFoldDB" id="A0A0P6YRI8"/>
<proteinExistence type="predicted"/>
<accession>A0A0P6YRI8</accession>
<dbReference type="STRING" id="70996.SE18_12900"/>
<dbReference type="RefSeq" id="WP_054534874.1">
    <property type="nucleotide sequence ID" value="NZ_LGKP01000022.1"/>
</dbReference>
<organism evidence="1 2">
    <name type="scientific">Herpetosiphon geysericola</name>
    <dbReference type="NCBI Taxonomy" id="70996"/>
    <lineage>
        <taxon>Bacteria</taxon>
        <taxon>Bacillati</taxon>
        <taxon>Chloroflexota</taxon>
        <taxon>Chloroflexia</taxon>
        <taxon>Herpetosiphonales</taxon>
        <taxon>Herpetosiphonaceae</taxon>
        <taxon>Herpetosiphon</taxon>
    </lineage>
</organism>
<dbReference type="Proteomes" id="UP000050277">
    <property type="component" value="Unassembled WGS sequence"/>
</dbReference>
<name>A0A0P6YRI8_9CHLR</name>
<comment type="caution">
    <text evidence="1">The sequence shown here is derived from an EMBL/GenBank/DDBJ whole genome shotgun (WGS) entry which is preliminary data.</text>
</comment>
<reference evidence="1 2" key="1">
    <citation type="submission" date="2015-07" db="EMBL/GenBank/DDBJ databases">
        <title>Whole genome sequence of Herpetosiphon geysericola DSM 7119.</title>
        <authorList>
            <person name="Hemp J."/>
            <person name="Ward L.M."/>
            <person name="Pace L.A."/>
            <person name="Fischer W.W."/>
        </authorList>
    </citation>
    <scope>NUCLEOTIDE SEQUENCE [LARGE SCALE GENOMIC DNA]</scope>
    <source>
        <strain evidence="1 2">DSM 7119</strain>
    </source>
</reference>